<feature type="compositionally biased region" description="Basic and acidic residues" evidence="7">
    <location>
        <begin position="269"/>
        <end position="289"/>
    </location>
</feature>
<dbReference type="PROSITE" id="PS50850">
    <property type="entry name" value="MFS"/>
    <property type="match status" value="1"/>
</dbReference>
<keyword evidence="3 8" id="KW-0812">Transmembrane</keyword>
<feature type="transmembrane region" description="Helical" evidence="8">
    <location>
        <begin position="452"/>
        <end position="472"/>
    </location>
</feature>
<dbReference type="GO" id="GO:0006820">
    <property type="term" value="P:monoatomic anion transport"/>
    <property type="evidence" value="ECO:0007669"/>
    <property type="project" value="TreeGrafter"/>
</dbReference>
<feature type="domain" description="Major facilitator superfamily (MFS) profile" evidence="9">
    <location>
        <begin position="10"/>
        <end position="511"/>
    </location>
</feature>
<feature type="transmembrane region" description="Helical" evidence="8">
    <location>
        <begin position="208"/>
        <end position="229"/>
    </location>
</feature>
<protein>
    <recommendedName>
        <fullName evidence="9">Major facilitator superfamily (MFS) profile domain-containing protein</fullName>
    </recommendedName>
</protein>
<dbReference type="Pfam" id="PF07690">
    <property type="entry name" value="MFS_1"/>
    <property type="match status" value="1"/>
</dbReference>
<feature type="transmembrane region" description="Helical" evidence="8">
    <location>
        <begin position="420"/>
        <end position="440"/>
    </location>
</feature>
<proteinExistence type="predicted"/>
<evidence type="ECO:0000256" key="1">
    <source>
        <dbReference type="ARBA" id="ARBA00004141"/>
    </source>
</evidence>
<keyword evidence="4" id="KW-0769">Symport</keyword>
<dbReference type="EMBL" id="CAXLJL010000223">
    <property type="protein sequence ID" value="CAL5134830.1"/>
    <property type="molecule type" value="Genomic_DNA"/>
</dbReference>
<dbReference type="GO" id="GO:0015293">
    <property type="term" value="F:symporter activity"/>
    <property type="evidence" value="ECO:0007669"/>
    <property type="project" value="UniProtKB-KW"/>
</dbReference>
<feature type="transmembrane region" description="Helical" evidence="8">
    <location>
        <begin position="7"/>
        <end position="29"/>
    </location>
</feature>
<evidence type="ECO:0000256" key="7">
    <source>
        <dbReference type="SAM" id="MobiDB-lite"/>
    </source>
</evidence>
<dbReference type="InterPro" id="IPR036259">
    <property type="entry name" value="MFS_trans_sf"/>
</dbReference>
<gene>
    <name evidence="10" type="ORF">CDAUBV1_LOCUS8787</name>
</gene>
<keyword evidence="2" id="KW-0813">Transport</keyword>
<evidence type="ECO:0000259" key="9">
    <source>
        <dbReference type="PROSITE" id="PS50850"/>
    </source>
</evidence>
<dbReference type="AlphaFoldDB" id="A0AAV2TDN2"/>
<name>A0AAV2TDN2_CALDB</name>
<feature type="compositionally biased region" description="Polar residues" evidence="7">
    <location>
        <begin position="259"/>
        <end position="268"/>
    </location>
</feature>
<dbReference type="Gene3D" id="1.20.1250.20">
    <property type="entry name" value="MFS general substrate transporter like domains"/>
    <property type="match status" value="2"/>
</dbReference>
<dbReference type="InterPro" id="IPR011701">
    <property type="entry name" value="MFS"/>
</dbReference>
<dbReference type="Proteomes" id="UP001497525">
    <property type="component" value="Unassembled WGS sequence"/>
</dbReference>
<accession>A0AAV2TDN2</accession>
<feature type="transmembrane region" description="Helical" evidence="8">
    <location>
        <begin position="130"/>
        <end position="153"/>
    </location>
</feature>
<comment type="caution">
    <text evidence="10">The sequence shown here is derived from an EMBL/GenBank/DDBJ whole genome shotgun (WGS) entry which is preliminary data.</text>
</comment>
<evidence type="ECO:0000313" key="11">
    <source>
        <dbReference type="Proteomes" id="UP001497525"/>
    </source>
</evidence>
<evidence type="ECO:0000313" key="10">
    <source>
        <dbReference type="EMBL" id="CAL5134830.1"/>
    </source>
</evidence>
<dbReference type="FunFam" id="1.20.1250.20:FF:000003">
    <property type="entry name" value="Solute carrier family 17 member 3"/>
    <property type="match status" value="1"/>
</dbReference>
<evidence type="ECO:0000256" key="8">
    <source>
        <dbReference type="SAM" id="Phobius"/>
    </source>
</evidence>
<feature type="transmembrane region" description="Helical" evidence="8">
    <location>
        <begin position="393"/>
        <end position="414"/>
    </location>
</feature>
<evidence type="ECO:0000256" key="2">
    <source>
        <dbReference type="ARBA" id="ARBA00022448"/>
    </source>
</evidence>
<feature type="transmembrane region" description="Helical" evidence="8">
    <location>
        <begin position="165"/>
        <end position="188"/>
    </location>
</feature>
<dbReference type="PANTHER" id="PTHR11662">
    <property type="entry name" value="SOLUTE CARRIER FAMILY 17"/>
    <property type="match status" value="1"/>
</dbReference>
<dbReference type="PANTHER" id="PTHR11662:SF40">
    <property type="entry name" value="MAJOR FACILITATOR SUPERFAMILY (MFS) PROFILE DOMAIN-CONTAINING PROTEIN"/>
    <property type="match status" value="1"/>
</dbReference>
<feature type="transmembrane region" description="Helical" evidence="8">
    <location>
        <begin position="77"/>
        <end position="98"/>
    </location>
</feature>
<sequence>MVWKPGYRHLLAITVFFYCIIGYTVRVGINTTILSMVNDTVEEGQGVNATPVCPKSTTNTTKHKTGTYSWDRPTQGIILGAFFWGYIILQIPGALMCLRFGPRKVGLVSIIGFSVVDICLPYTAVADYRVLLLARFLEGLFEGVMIPLGSCLIGRWATPTERSGFSSFIFSGVAIGTVLGQVIAGAYSRAQERFDEDHNLYYVSYWEYAHFTFGGLGLLLAVVWFFTVYSTPDEHPRISANELALLTDSSCTELEESENTSVAENSPTEEGKNDSVMKRTSVDEDREISRPAAVGPVRRPKVPSMKSVPWKQMLASKEVWSIFIVHFALNWTHYIMITSLPTYMARVQNFEISENGLLSSIPFVAEWAVSQLAGTISDTLIRRRVLSATWIRRLASFVALAGSGTFVLAVGFVGCNRAGAVSFLTIAVGLLGVSFSGYAANMVDIAPSYAGNIMSISNTLGTLPGIFGPMLVGYVTKDSSSLENWMIVFSVSAAIAWFGALQNMFLTRSVLLPWGTYKEDDDENLSATARTVMSNEGSMDDAK</sequence>
<keyword evidence="5 8" id="KW-1133">Transmembrane helix</keyword>
<feature type="transmembrane region" description="Helical" evidence="8">
    <location>
        <begin position="105"/>
        <end position="124"/>
    </location>
</feature>
<feature type="region of interest" description="Disordered" evidence="7">
    <location>
        <begin position="256"/>
        <end position="290"/>
    </location>
</feature>
<dbReference type="InterPro" id="IPR050382">
    <property type="entry name" value="MFS_Na/Anion_cotransporter"/>
</dbReference>
<dbReference type="InterPro" id="IPR020846">
    <property type="entry name" value="MFS_dom"/>
</dbReference>
<feature type="transmembrane region" description="Helical" evidence="8">
    <location>
        <begin position="484"/>
        <end position="501"/>
    </location>
</feature>
<evidence type="ECO:0000256" key="5">
    <source>
        <dbReference type="ARBA" id="ARBA00022989"/>
    </source>
</evidence>
<evidence type="ECO:0000256" key="6">
    <source>
        <dbReference type="ARBA" id="ARBA00023136"/>
    </source>
</evidence>
<keyword evidence="6 8" id="KW-0472">Membrane</keyword>
<dbReference type="GO" id="GO:0016020">
    <property type="term" value="C:membrane"/>
    <property type="evidence" value="ECO:0007669"/>
    <property type="project" value="UniProtKB-SubCell"/>
</dbReference>
<dbReference type="FunFam" id="1.20.1250.20:FF:000423">
    <property type="entry name" value="Putative inorganic phosphate cotransporter-like Protein"/>
    <property type="match status" value="1"/>
</dbReference>
<organism evidence="10 11">
    <name type="scientific">Calicophoron daubneyi</name>
    <name type="common">Rumen fluke</name>
    <name type="synonym">Paramphistomum daubneyi</name>
    <dbReference type="NCBI Taxonomy" id="300641"/>
    <lineage>
        <taxon>Eukaryota</taxon>
        <taxon>Metazoa</taxon>
        <taxon>Spiralia</taxon>
        <taxon>Lophotrochozoa</taxon>
        <taxon>Platyhelminthes</taxon>
        <taxon>Trematoda</taxon>
        <taxon>Digenea</taxon>
        <taxon>Plagiorchiida</taxon>
        <taxon>Pronocephalata</taxon>
        <taxon>Paramphistomoidea</taxon>
        <taxon>Paramphistomidae</taxon>
        <taxon>Calicophoron</taxon>
    </lineage>
</organism>
<evidence type="ECO:0000256" key="4">
    <source>
        <dbReference type="ARBA" id="ARBA00022847"/>
    </source>
</evidence>
<reference evidence="10" key="1">
    <citation type="submission" date="2024-06" db="EMBL/GenBank/DDBJ databases">
        <authorList>
            <person name="Liu X."/>
            <person name="Lenzi L."/>
            <person name="Haldenby T S."/>
            <person name="Uol C."/>
        </authorList>
    </citation>
    <scope>NUCLEOTIDE SEQUENCE</scope>
</reference>
<comment type="subcellular location">
    <subcellularLocation>
        <location evidence="1">Membrane</location>
        <topology evidence="1">Multi-pass membrane protein</topology>
    </subcellularLocation>
</comment>
<evidence type="ECO:0000256" key="3">
    <source>
        <dbReference type="ARBA" id="ARBA00022692"/>
    </source>
</evidence>
<dbReference type="SUPFAM" id="SSF103473">
    <property type="entry name" value="MFS general substrate transporter"/>
    <property type="match status" value="1"/>
</dbReference>